<dbReference type="InterPro" id="IPR006683">
    <property type="entry name" value="Thioestr_dom"/>
</dbReference>
<evidence type="ECO:0000313" key="4">
    <source>
        <dbReference type="EMBL" id="KHK92017.1"/>
    </source>
</evidence>
<comment type="similarity">
    <text evidence="1">Belongs to the thioesterase PaaI family.</text>
</comment>
<dbReference type="AlphaFoldDB" id="A0A0B1ZS55"/>
<gene>
    <name evidence="4" type="ORF">LK12_13090</name>
</gene>
<organism evidence="4 5">
    <name type="scientific">Novosphingobium malaysiense</name>
    <dbReference type="NCBI Taxonomy" id="1348853"/>
    <lineage>
        <taxon>Bacteria</taxon>
        <taxon>Pseudomonadati</taxon>
        <taxon>Pseudomonadota</taxon>
        <taxon>Alphaproteobacteria</taxon>
        <taxon>Sphingomonadales</taxon>
        <taxon>Sphingomonadaceae</taxon>
        <taxon>Novosphingobium</taxon>
    </lineage>
</organism>
<dbReference type="InterPro" id="IPR003736">
    <property type="entry name" value="PAAI_dom"/>
</dbReference>
<keyword evidence="5" id="KW-1185">Reference proteome</keyword>
<proteinExistence type="inferred from homology"/>
<feature type="domain" description="Thioesterase" evidence="3">
    <location>
        <begin position="42"/>
        <end position="116"/>
    </location>
</feature>
<accession>A0A0B1ZS55</accession>
<dbReference type="EMBL" id="JTDI01000003">
    <property type="protein sequence ID" value="KHK92017.1"/>
    <property type="molecule type" value="Genomic_DNA"/>
</dbReference>
<comment type="caution">
    <text evidence="4">The sequence shown here is derived from an EMBL/GenBank/DDBJ whole genome shotgun (WGS) entry which is preliminary data.</text>
</comment>
<evidence type="ECO:0000313" key="5">
    <source>
        <dbReference type="Proteomes" id="UP000031057"/>
    </source>
</evidence>
<dbReference type="InterPro" id="IPR039298">
    <property type="entry name" value="ACOT13"/>
</dbReference>
<dbReference type="STRING" id="1348853.LK12_13090"/>
<dbReference type="Gene3D" id="3.10.129.10">
    <property type="entry name" value="Hotdog Thioesterase"/>
    <property type="match status" value="1"/>
</dbReference>
<dbReference type="SUPFAM" id="SSF54637">
    <property type="entry name" value="Thioesterase/thiol ester dehydrase-isomerase"/>
    <property type="match status" value="1"/>
</dbReference>
<dbReference type="PANTHER" id="PTHR21660">
    <property type="entry name" value="THIOESTERASE SUPERFAMILY MEMBER-RELATED"/>
    <property type="match status" value="1"/>
</dbReference>
<dbReference type="Proteomes" id="UP000031057">
    <property type="component" value="Unassembled WGS sequence"/>
</dbReference>
<protein>
    <recommendedName>
        <fullName evidence="3">Thioesterase domain-containing protein</fullName>
    </recommendedName>
</protein>
<dbReference type="Pfam" id="PF03061">
    <property type="entry name" value="4HBT"/>
    <property type="match status" value="1"/>
</dbReference>
<evidence type="ECO:0000256" key="2">
    <source>
        <dbReference type="ARBA" id="ARBA00022801"/>
    </source>
</evidence>
<dbReference type="NCBIfam" id="TIGR00369">
    <property type="entry name" value="unchar_dom_1"/>
    <property type="match status" value="1"/>
</dbReference>
<dbReference type="PANTHER" id="PTHR21660:SF1">
    <property type="entry name" value="ACYL-COENZYME A THIOESTERASE 13"/>
    <property type="match status" value="1"/>
</dbReference>
<dbReference type="GO" id="GO:0047617">
    <property type="term" value="F:fatty acyl-CoA hydrolase activity"/>
    <property type="evidence" value="ECO:0007669"/>
    <property type="project" value="InterPro"/>
</dbReference>
<dbReference type="InterPro" id="IPR029069">
    <property type="entry name" value="HotDog_dom_sf"/>
</dbReference>
<evidence type="ECO:0000259" key="3">
    <source>
        <dbReference type="Pfam" id="PF03061"/>
    </source>
</evidence>
<keyword evidence="2" id="KW-0378">Hydrolase</keyword>
<sequence>MFERVLSPGARSLGTEFVAYDKAERIVHLSFSPKPEFANILGFVQGGYVAAMLDEAAGMAARLSLPVTRAVPTLTFNVTFLSPCPVTSLVGEGRVVKLGRTTAVLEAKLLGPDGKVLAQMSVTSAVIDVTP</sequence>
<evidence type="ECO:0000256" key="1">
    <source>
        <dbReference type="ARBA" id="ARBA00008324"/>
    </source>
</evidence>
<name>A0A0B1ZS55_9SPHN</name>
<dbReference type="CDD" id="cd03443">
    <property type="entry name" value="PaaI_thioesterase"/>
    <property type="match status" value="1"/>
</dbReference>
<reference evidence="4 5" key="1">
    <citation type="submission" date="2014-10" db="EMBL/GenBank/DDBJ databases">
        <title>Genome sequence of Novosphingobium malaysiense MUSC 273(T).</title>
        <authorList>
            <person name="Lee L.-H."/>
        </authorList>
    </citation>
    <scope>NUCLEOTIDE SEQUENCE [LARGE SCALE GENOMIC DNA]</scope>
    <source>
        <strain evidence="4 5">MUSC 273</strain>
    </source>
</reference>